<accession>A0A0J6X0P4</accession>
<gene>
    <name evidence="2" type="ORF">AB840_00945</name>
</gene>
<feature type="transmembrane region" description="Helical" evidence="1">
    <location>
        <begin position="36"/>
        <end position="55"/>
    </location>
</feature>
<keyword evidence="1" id="KW-0812">Transmembrane</keyword>
<organism evidence="2 3">
    <name type="scientific">Megasphaera cerevisiae DSM 20462</name>
    <dbReference type="NCBI Taxonomy" id="1122219"/>
    <lineage>
        <taxon>Bacteria</taxon>
        <taxon>Bacillati</taxon>
        <taxon>Bacillota</taxon>
        <taxon>Negativicutes</taxon>
        <taxon>Veillonellales</taxon>
        <taxon>Veillonellaceae</taxon>
        <taxon>Megasphaera</taxon>
    </lineage>
</organism>
<reference evidence="2 3" key="1">
    <citation type="submission" date="2015-06" db="EMBL/GenBank/DDBJ databases">
        <title>Draft genome sequence of beer spoilage bacterium Megasphaera cerevisiae type strain 20462.</title>
        <authorList>
            <person name="Kutumbaka K."/>
            <person name="Pasmowitz J."/>
            <person name="Mategko J."/>
            <person name="Reyes D."/>
            <person name="Friedrich A."/>
            <person name="Han S."/>
            <person name="Martens-Habbena W."/>
            <person name="Neal-McKinney J."/>
            <person name="Janagama H.K."/>
            <person name="Nadala C."/>
            <person name="Samadpour M."/>
        </authorList>
    </citation>
    <scope>NUCLEOTIDE SEQUENCE [LARGE SCALE GENOMIC DNA]</scope>
    <source>
        <strain evidence="2 3">DSM 20462</strain>
    </source>
</reference>
<dbReference type="EMBL" id="LEKT01000002">
    <property type="protein sequence ID" value="KMO87727.1"/>
    <property type="molecule type" value="Genomic_DNA"/>
</dbReference>
<keyword evidence="1" id="KW-1133">Transmembrane helix</keyword>
<dbReference type="Pfam" id="PF05437">
    <property type="entry name" value="AzlD"/>
    <property type="match status" value="1"/>
</dbReference>
<feature type="transmembrane region" description="Helical" evidence="1">
    <location>
        <begin position="87"/>
        <end position="106"/>
    </location>
</feature>
<evidence type="ECO:0000313" key="2">
    <source>
        <dbReference type="EMBL" id="KMO87727.1"/>
    </source>
</evidence>
<sequence length="107" mass="11995">MTITESILTVLTVVFGTMLTRFLPFLIFSKIKTPPYITYLGTVLPYAVIGLLIVYCLKDSAYSSLHSLPEGIAILFIVLLHTWKKSTLLSIGGGTIFYMFLVQVIFR</sequence>
<dbReference type="Proteomes" id="UP000036503">
    <property type="component" value="Unassembled WGS sequence"/>
</dbReference>
<evidence type="ECO:0000313" key="3">
    <source>
        <dbReference type="Proteomes" id="UP000036503"/>
    </source>
</evidence>
<keyword evidence="1" id="KW-0472">Membrane</keyword>
<feature type="transmembrane region" description="Helical" evidence="1">
    <location>
        <begin position="61"/>
        <end position="80"/>
    </location>
</feature>
<proteinExistence type="predicted"/>
<evidence type="ECO:0000256" key="1">
    <source>
        <dbReference type="SAM" id="Phobius"/>
    </source>
</evidence>
<dbReference type="OrthoDB" id="308265at2"/>
<keyword evidence="3" id="KW-1185">Reference proteome</keyword>
<dbReference type="InterPro" id="IPR008407">
    <property type="entry name" value="Brnchd-chn_aa_trnsp_AzlD"/>
</dbReference>
<dbReference type="PATRIC" id="fig|1122219.3.peg.217"/>
<protein>
    <submittedName>
        <fullName evidence="2">Branched-chain amino acid transporter AzlD</fullName>
    </submittedName>
</protein>
<dbReference type="STRING" id="39029.BSR42_08095"/>
<feature type="transmembrane region" description="Helical" evidence="1">
    <location>
        <begin position="6"/>
        <end position="29"/>
    </location>
</feature>
<dbReference type="RefSeq" id="WP_048512948.1">
    <property type="nucleotide sequence ID" value="NZ_FUXD01000009.1"/>
</dbReference>
<dbReference type="InParanoid" id="A0A0J6X0P4"/>
<dbReference type="FunCoup" id="A0A0J6X0P4">
    <property type="interactions" value="20"/>
</dbReference>
<name>A0A0J6X0P4_9FIRM</name>
<comment type="caution">
    <text evidence="2">The sequence shown here is derived from an EMBL/GenBank/DDBJ whole genome shotgun (WGS) entry which is preliminary data.</text>
</comment>
<dbReference type="AlphaFoldDB" id="A0A0J6X0P4"/>
<dbReference type="PIRSF" id="PIRSF003203">
    <property type="entry name" value="AzlD"/>
    <property type="match status" value="1"/>
</dbReference>